<evidence type="ECO:0000256" key="2">
    <source>
        <dbReference type="ARBA" id="ARBA00004642"/>
    </source>
</evidence>
<comment type="subcellular location">
    <subcellularLocation>
        <location evidence="1">Nucleus</location>
        <location evidence="1">Nucleolus</location>
    </subcellularLocation>
    <subcellularLocation>
        <location evidence="2">Nucleus</location>
        <location evidence="2">Nucleoplasm</location>
    </subcellularLocation>
</comment>
<feature type="domain" description="TEX10-like TPR repeats" evidence="6">
    <location>
        <begin position="388"/>
        <end position="496"/>
    </location>
</feature>
<reference evidence="7" key="2">
    <citation type="submission" date="2025-09" db="UniProtKB">
        <authorList>
            <consortium name="Ensembl"/>
        </authorList>
    </citation>
    <scope>IDENTIFICATION</scope>
</reference>
<dbReference type="Ensembl" id="ENSEBUT00000018868.1">
    <property type="protein sequence ID" value="ENSEBUP00000018293.1"/>
    <property type="gene ID" value="ENSEBUG00000011411.1"/>
</dbReference>
<dbReference type="SUPFAM" id="SSF48371">
    <property type="entry name" value="ARM repeat"/>
    <property type="match status" value="1"/>
</dbReference>
<evidence type="ECO:0000313" key="8">
    <source>
        <dbReference type="Proteomes" id="UP000694388"/>
    </source>
</evidence>
<evidence type="ECO:0000259" key="5">
    <source>
        <dbReference type="Pfam" id="PF12333"/>
    </source>
</evidence>
<sequence length="526" mass="58639">MGKSAQQKKKKRADDFKKVKLKVGKKKPRAQNETNASVKTQSIAIPEQLKAHGTEPTTRRKVGFSTLLSQLQHYNSTVRLGALKGIQELLNQHPELLKQNLGSLLGETSALLIDADSLVRHQAVSLLRELATRPAPTCFVPFFPIVMARLSIAMTHLDDAVRLDSLDALDILLETFPHLSNVETLLCHFMELISNRGSEVRGEKQRRLLVNPSGKMTSQQWRVKVLLRLSRFLHTILGSEEEGGAFQLDSLDVGSNVETQNALHVEWKSLCKGDQEVELFEHAGSRPSLATIFRDLGGLESLKYFVGCLIPLLLECWVEASSTEKKSSPEDLLIMKEVAESVLHLWRLAQRGIGIHSVVSYCYILATVSQTFIDWWCALLFRSVAVLTWLSGLPNQLLQLKARCPSLSALMLAAVELGLSRNEQHLLHNLDNLSHCIYDPSQGLFIALQGHIDCQWSLCRMIYRLPLLSEKLLSSFAHCCLQGPLAPGLAVSIIWIHSSSPDPHTSHWTATCACFITNYPLSLLSL</sequence>
<dbReference type="PANTHER" id="PTHR16056:SF2">
    <property type="entry name" value="TESTIS-EXPRESSED PROTEIN 10"/>
    <property type="match status" value="1"/>
</dbReference>
<organism evidence="7 8">
    <name type="scientific">Eptatretus burgeri</name>
    <name type="common">Inshore hagfish</name>
    <dbReference type="NCBI Taxonomy" id="7764"/>
    <lineage>
        <taxon>Eukaryota</taxon>
        <taxon>Metazoa</taxon>
        <taxon>Chordata</taxon>
        <taxon>Craniata</taxon>
        <taxon>Vertebrata</taxon>
        <taxon>Cyclostomata</taxon>
        <taxon>Myxini</taxon>
        <taxon>Myxiniformes</taxon>
        <taxon>Myxinidae</taxon>
        <taxon>Eptatretinae</taxon>
        <taxon>Eptatretus</taxon>
    </lineage>
</organism>
<dbReference type="InterPro" id="IPR057949">
    <property type="entry name" value="TPR_TEX10"/>
</dbReference>
<keyword evidence="8" id="KW-1185">Reference proteome</keyword>
<dbReference type="PANTHER" id="PTHR16056">
    <property type="entry name" value="REGULATOR OF MICROTUBULE DYNAMICS PROTEIN"/>
    <property type="match status" value="1"/>
</dbReference>
<name>A0A8C4WXM1_EPTBU</name>
<dbReference type="InterPro" id="IPR011989">
    <property type="entry name" value="ARM-like"/>
</dbReference>
<dbReference type="GO" id="GO:0071339">
    <property type="term" value="C:MLL1 complex"/>
    <property type="evidence" value="ECO:0007669"/>
    <property type="project" value="TreeGrafter"/>
</dbReference>
<evidence type="ECO:0008006" key="9">
    <source>
        <dbReference type="Google" id="ProtNLM"/>
    </source>
</evidence>
<keyword evidence="4" id="KW-0539">Nucleus</keyword>
<accession>A0A8C4WXM1</accession>
<reference evidence="7" key="1">
    <citation type="submission" date="2025-08" db="UniProtKB">
        <authorList>
            <consortium name="Ensembl"/>
        </authorList>
    </citation>
    <scope>IDENTIFICATION</scope>
</reference>
<protein>
    <recommendedName>
        <fullName evidence="9">Pre-rRNA-processing protein Ipi1 N-terminal domain-containing protein</fullName>
    </recommendedName>
</protein>
<evidence type="ECO:0000313" key="7">
    <source>
        <dbReference type="Ensembl" id="ENSEBUP00000018293.1"/>
    </source>
</evidence>
<feature type="domain" description="Pre-rRNA-processing protein Ipi1 N-terminal" evidence="5">
    <location>
        <begin position="140"/>
        <end position="233"/>
    </location>
</feature>
<dbReference type="GeneTree" id="ENSGT00950000182992"/>
<evidence type="ECO:0000259" key="6">
    <source>
        <dbReference type="Pfam" id="PF25781"/>
    </source>
</evidence>
<dbReference type="InterPro" id="IPR024679">
    <property type="entry name" value="Ipi1_N"/>
</dbReference>
<dbReference type="Proteomes" id="UP000694388">
    <property type="component" value="Unplaced"/>
</dbReference>
<dbReference type="Gene3D" id="1.25.10.10">
    <property type="entry name" value="Leucine-rich Repeat Variant"/>
    <property type="match status" value="1"/>
</dbReference>
<dbReference type="Pfam" id="PF12333">
    <property type="entry name" value="Ipi1_N"/>
    <property type="match status" value="1"/>
</dbReference>
<evidence type="ECO:0000256" key="3">
    <source>
        <dbReference type="ARBA" id="ARBA00006427"/>
    </source>
</evidence>
<proteinExistence type="inferred from homology"/>
<evidence type="ECO:0000256" key="4">
    <source>
        <dbReference type="ARBA" id="ARBA00023242"/>
    </source>
</evidence>
<dbReference type="AlphaFoldDB" id="A0A8C4WXM1"/>
<dbReference type="Pfam" id="PF25781">
    <property type="entry name" value="TPR_TEX10"/>
    <property type="match status" value="1"/>
</dbReference>
<comment type="similarity">
    <text evidence="3">Belongs to the IPI1/TEX10 family.</text>
</comment>
<evidence type="ECO:0000256" key="1">
    <source>
        <dbReference type="ARBA" id="ARBA00004604"/>
    </source>
</evidence>
<dbReference type="InterPro" id="IPR016024">
    <property type="entry name" value="ARM-type_fold"/>
</dbReference>